<sequence length="100" mass="11016">MNVLFKSQKLLKSGFHIEICTFLVILHHNRSYETSIASNTGAIFKISVFSFLLSLHIGPAEEHKLKSGAVLCSCCFLSRPRRPEVVLSTSLQPVPALCSA</sequence>
<protein>
    <submittedName>
        <fullName evidence="1">Uncharacterized protein</fullName>
    </submittedName>
</protein>
<organism evidence="1 2">
    <name type="scientific">Ataeniobius toweri</name>
    <dbReference type="NCBI Taxonomy" id="208326"/>
    <lineage>
        <taxon>Eukaryota</taxon>
        <taxon>Metazoa</taxon>
        <taxon>Chordata</taxon>
        <taxon>Craniata</taxon>
        <taxon>Vertebrata</taxon>
        <taxon>Euteleostomi</taxon>
        <taxon>Actinopterygii</taxon>
        <taxon>Neopterygii</taxon>
        <taxon>Teleostei</taxon>
        <taxon>Neoteleostei</taxon>
        <taxon>Acanthomorphata</taxon>
        <taxon>Ovalentaria</taxon>
        <taxon>Atherinomorphae</taxon>
        <taxon>Cyprinodontiformes</taxon>
        <taxon>Goodeidae</taxon>
        <taxon>Ataeniobius</taxon>
    </lineage>
</organism>
<reference evidence="1 2" key="1">
    <citation type="submission" date="2021-07" db="EMBL/GenBank/DDBJ databases">
        <authorList>
            <person name="Palmer J.M."/>
        </authorList>
    </citation>
    <scope>NUCLEOTIDE SEQUENCE [LARGE SCALE GENOMIC DNA]</scope>
    <source>
        <strain evidence="1 2">AT_MEX2019</strain>
        <tissue evidence="1">Muscle</tissue>
    </source>
</reference>
<comment type="caution">
    <text evidence="1">The sequence shown here is derived from an EMBL/GenBank/DDBJ whole genome shotgun (WGS) entry which is preliminary data.</text>
</comment>
<evidence type="ECO:0000313" key="1">
    <source>
        <dbReference type="EMBL" id="MED6240499.1"/>
    </source>
</evidence>
<accession>A0ABU7AR29</accession>
<keyword evidence="2" id="KW-1185">Reference proteome</keyword>
<name>A0ABU7AR29_9TELE</name>
<proteinExistence type="predicted"/>
<gene>
    <name evidence="1" type="ORF">ATANTOWER_022165</name>
</gene>
<dbReference type="Proteomes" id="UP001345963">
    <property type="component" value="Unassembled WGS sequence"/>
</dbReference>
<dbReference type="EMBL" id="JAHUTI010024480">
    <property type="protein sequence ID" value="MED6240499.1"/>
    <property type="molecule type" value="Genomic_DNA"/>
</dbReference>
<evidence type="ECO:0000313" key="2">
    <source>
        <dbReference type="Proteomes" id="UP001345963"/>
    </source>
</evidence>